<evidence type="ECO:0000256" key="2">
    <source>
        <dbReference type="SAM" id="SignalP"/>
    </source>
</evidence>
<feature type="compositionally biased region" description="Polar residues" evidence="1">
    <location>
        <begin position="40"/>
        <end position="66"/>
    </location>
</feature>
<dbReference type="KEGG" id="slt:Slit_2017"/>
<evidence type="ECO:0000313" key="3">
    <source>
        <dbReference type="EMBL" id="ADE12245.1"/>
    </source>
</evidence>
<reference evidence="3 4" key="1">
    <citation type="submission" date="2010-03" db="EMBL/GenBank/DDBJ databases">
        <title>Complete sequence of Sideroxydans lithotrophicus ES-1.</title>
        <authorList>
            <consortium name="US DOE Joint Genome Institute"/>
            <person name="Lucas S."/>
            <person name="Copeland A."/>
            <person name="Lapidus A."/>
            <person name="Cheng J.-F."/>
            <person name="Bruce D."/>
            <person name="Goodwin L."/>
            <person name="Pitluck S."/>
            <person name="Munk A.C."/>
            <person name="Detter J.C."/>
            <person name="Han C."/>
            <person name="Tapia R."/>
            <person name="Larimer F."/>
            <person name="Land M."/>
            <person name="Hauser L."/>
            <person name="Kyrpides N."/>
            <person name="Ivanova N."/>
            <person name="Emerson D."/>
            <person name="Woyke T."/>
        </authorList>
    </citation>
    <scope>NUCLEOTIDE SEQUENCE [LARGE SCALE GENOMIC DNA]</scope>
    <source>
        <strain evidence="3 4">ES-1</strain>
    </source>
</reference>
<dbReference type="Proteomes" id="UP000001625">
    <property type="component" value="Chromosome"/>
</dbReference>
<evidence type="ECO:0000313" key="4">
    <source>
        <dbReference type="Proteomes" id="UP000001625"/>
    </source>
</evidence>
<sequence precursor="true">MQRILLSSILALIAATAQADIFKCKTPEGFDYSEQPCPAGNSSGAVRTIQATSQRQSTDSGDSNVDNVPLPVPATQRSTYIAYQPKPNPKAFVIYDDGRVMNISGNSQQFVDQRLAALDAGCSPYSVNGNVVRLK</sequence>
<dbReference type="AlphaFoldDB" id="D5CTT3"/>
<accession>D5CTT3</accession>
<gene>
    <name evidence="3" type="ordered locus">Slit_2017</name>
</gene>
<name>D5CTT3_SIDLE</name>
<organism evidence="3 4">
    <name type="scientific">Sideroxydans lithotrophicus (strain ES-1)</name>
    <dbReference type="NCBI Taxonomy" id="580332"/>
    <lineage>
        <taxon>Bacteria</taxon>
        <taxon>Pseudomonadati</taxon>
        <taxon>Pseudomonadota</taxon>
        <taxon>Betaproteobacteria</taxon>
        <taxon>Nitrosomonadales</taxon>
        <taxon>Gallionellaceae</taxon>
        <taxon>Sideroxydans</taxon>
    </lineage>
</organism>
<proteinExistence type="predicted"/>
<protein>
    <recommendedName>
        <fullName evidence="5">DUF4124 domain-containing protein</fullName>
    </recommendedName>
</protein>
<keyword evidence="2" id="KW-0732">Signal</keyword>
<dbReference type="HOGENOM" id="CLU_1884383_0_0_4"/>
<feature type="region of interest" description="Disordered" evidence="1">
    <location>
        <begin position="33"/>
        <end position="70"/>
    </location>
</feature>
<keyword evidence="4" id="KW-1185">Reference proteome</keyword>
<evidence type="ECO:0000256" key="1">
    <source>
        <dbReference type="SAM" id="MobiDB-lite"/>
    </source>
</evidence>
<dbReference type="STRING" id="580332.Slit_2017"/>
<evidence type="ECO:0008006" key="5">
    <source>
        <dbReference type="Google" id="ProtNLM"/>
    </source>
</evidence>
<dbReference type="EMBL" id="CP001965">
    <property type="protein sequence ID" value="ADE12245.1"/>
    <property type="molecule type" value="Genomic_DNA"/>
</dbReference>
<feature type="signal peptide" evidence="2">
    <location>
        <begin position="1"/>
        <end position="19"/>
    </location>
</feature>
<feature type="chain" id="PRO_5003070567" description="DUF4124 domain-containing protein" evidence="2">
    <location>
        <begin position="20"/>
        <end position="135"/>
    </location>
</feature>
<dbReference type="RefSeq" id="WP_013030143.1">
    <property type="nucleotide sequence ID" value="NC_013959.1"/>
</dbReference>